<proteinExistence type="predicted"/>
<name>A0A9E2KRR3_9LACO</name>
<accession>A0A9E2KRR3</accession>
<dbReference type="PANTHER" id="PTHR38451:SF1">
    <property type="entry name" value="TRNA (ADENINE(22)-N(1))-METHYLTRANSFERASE"/>
    <property type="match status" value="1"/>
</dbReference>
<dbReference type="InterPro" id="IPR006901">
    <property type="entry name" value="TrmK"/>
</dbReference>
<keyword evidence="1" id="KW-0175">Coiled coil</keyword>
<dbReference type="SUPFAM" id="SSF53335">
    <property type="entry name" value="S-adenosyl-L-methionine-dependent methyltransferases"/>
    <property type="match status" value="1"/>
</dbReference>
<reference evidence="2" key="1">
    <citation type="journal article" date="2021" name="PeerJ">
        <title>Extensive microbial diversity within the chicken gut microbiome revealed by metagenomics and culture.</title>
        <authorList>
            <person name="Gilroy R."/>
            <person name="Ravi A."/>
            <person name="Getino M."/>
            <person name="Pursley I."/>
            <person name="Horton D.L."/>
            <person name="Alikhan N.F."/>
            <person name="Baker D."/>
            <person name="Gharbi K."/>
            <person name="Hall N."/>
            <person name="Watson M."/>
            <person name="Adriaenssens E.M."/>
            <person name="Foster-Nyarko E."/>
            <person name="Jarju S."/>
            <person name="Secka A."/>
            <person name="Antonio M."/>
            <person name="Oren A."/>
            <person name="Chaudhuri R.R."/>
            <person name="La Ragione R."/>
            <person name="Hildebrand F."/>
            <person name="Pallen M.J."/>
        </authorList>
    </citation>
    <scope>NUCLEOTIDE SEQUENCE</scope>
    <source>
        <strain evidence="2">F6-686</strain>
    </source>
</reference>
<dbReference type="EMBL" id="JAHLFT010000020">
    <property type="protein sequence ID" value="MBU3827847.1"/>
    <property type="molecule type" value="Genomic_DNA"/>
</dbReference>
<dbReference type="GO" id="GO:0160105">
    <property type="term" value="F:tRNA (adenine(22)-N1)-methyltransferase activity"/>
    <property type="evidence" value="ECO:0007669"/>
    <property type="project" value="InterPro"/>
</dbReference>
<dbReference type="Gene3D" id="3.40.50.150">
    <property type="entry name" value="Vaccinia Virus protein VP39"/>
    <property type="match status" value="1"/>
</dbReference>
<comment type="caution">
    <text evidence="2">The sequence shown here is derived from an EMBL/GenBank/DDBJ whole genome shotgun (WGS) entry which is preliminary data.</text>
</comment>
<sequence length="227" mass="25799">MNLRLKTLAKMVDHNSRVADIGTDHAYLPIELVKNGRVKFAIASDIGQGPLLNAKKDIEEAGLQDSIETRLGNGLETITKKDEIDTVIVAGMGGKLMTEILNSAWLKGFHFPTLILEPNVGESGVRSWLMIHGYKIIQEKILAEAGHIYELIKAVLTKKVKPLTEKELLFGPVIVQDKEPVFYEKWQNQLEYNQKLLLNLNRARKKDTERIKQLEYQIKLIKEELDD</sequence>
<protein>
    <submittedName>
        <fullName evidence="2">Class I SAM-dependent methyltransferase</fullName>
    </submittedName>
</protein>
<evidence type="ECO:0000256" key="1">
    <source>
        <dbReference type="SAM" id="Coils"/>
    </source>
</evidence>
<dbReference type="PIRSF" id="PIRSF018637">
    <property type="entry name" value="TrmK"/>
    <property type="match status" value="1"/>
</dbReference>
<dbReference type="PANTHER" id="PTHR38451">
    <property type="entry name" value="TRNA (ADENINE(22)-N(1))-METHYLTRANSFERASE"/>
    <property type="match status" value="1"/>
</dbReference>
<feature type="coiled-coil region" evidence="1">
    <location>
        <begin position="197"/>
        <end position="224"/>
    </location>
</feature>
<gene>
    <name evidence="2" type="ORF">H9806_01540</name>
</gene>
<evidence type="ECO:0000313" key="2">
    <source>
        <dbReference type="EMBL" id="MBU3827847.1"/>
    </source>
</evidence>
<dbReference type="Proteomes" id="UP000823844">
    <property type="component" value="Unassembled WGS sequence"/>
</dbReference>
<dbReference type="GO" id="GO:0032259">
    <property type="term" value="P:methylation"/>
    <property type="evidence" value="ECO:0007669"/>
    <property type="project" value="UniProtKB-KW"/>
</dbReference>
<keyword evidence="2" id="KW-0808">Transferase</keyword>
<dbReference type="AlphaFoldDB" id="A0A9E2KRR3"/>
<keyword evidence="2" id="KW-0489">Methyltransferase</keyword>
<dbReference type="InterPro" id="IPR029063">
    <property type="entry name" value="SAM-dependent_MTases_sf"/>
</dbReference>
<evidence type="ECO:0000313" key="3">
    <source>
        <dbReference type="Proteomes" id="UP000823844"/>
    </source>
</evidence>
<dbReference type="Gene3D" id="1.10.287.1890">
    <property type="match status" value="1"/>
</dbReference>
<dbReference type="Pfam" id="PF04816">
    <property type="entry name" value="TrmK"/>
    <property type="match status" value="1"/>
</dbReference>
<organism evidence="2 3">
    <name type="scientific">Candidatus Lactobacillus pullistercoris</name>
    <dbReference type="NCBI Taxonomy" id="2838636"/>
    <lineage>
        <taxon>Bacteria</taxon>
        <taxon>Bacillati</taxon>
        <taxon>Bacillota</taxon>
        <taxon>Bacilli</taxon>
        <taxon>Lactobacillales</taxon>
        <taxon>Lactobacillaceae</taxon>
        <taxon>Lactobacillus</taxon>
    </lineage>
</organism>
<reference evidence="2" key="2">
    <citation type="submission" date="2021-04" db="EMBL/GenBank/DDBJ databases">
        <authorList>
            <person name="Gilroy R."/>
        </authorList>
    </citation>
    <scope>NUCLEOTIDE SEQUENCE</scope>
    <source>
        <strain evidence="2">F6-686</strain>
    </source>
</reference>